<dbReference type="PANTHER" id="PTHR10218">
    <property type="entry name" value="GTP-BINDING PROTEIN ALPHA SUBUNIT"/>
    <property type="match status" value="1"/>
</dbReference>
<evidence type="ECO:0000313" key="8">
    <source>
        <dbReference type="Proteomes" id="UP000001593"/>
    </source>
</evidence>
<dbReference type="InterPro" id="IPR027417">
    <property type="entry name" value="P-loop_NTPase"/>
</dbReference>
<dbReference type="Proteomes" id="UP000001593">
    <property type="component" value="Unassembled WGS sequence"/>
</dbReference>
<dbReference type="PROSITE" id="PS51882">
    <property type="entry name" value="G_ALPHA"/>
    <property type="match status" value="1"/>
</dbReference>
<dbReference type="PANTHER" id="PTHR10218:SF302">
    <property type="entry name" value="GUANINE NUCLEOTIDE-BINDING PROTEIN ALPHA-5 SUBUNIT"/>
    <property type="match status" value="1"/>
</dbReference>
<feature type="binding site" evidence="6">
    <location>
        <position position="145"/>
    </location>
    <ligand>
        <name>Mg(2+)</name>
        <dbReference type="ChEBI" id="CHEBI:18420"/>
    </ligand>
</feature>
<dbReference type="InParanoid" id="A7RLH8"/>
<dbReference type="InterPro" id="IPR011025">
    <property type="entry name" value="GproteinA_insert"/>
</dbReference>
<dbReference type="GO" id="GO:0003924">
    <property type="term" value="F:GTPase activity"/>
    <property type="evidence" value="ECO:0000318"/>
    <property type="project" value="GO_Central"/>
</dbReference>
<feature type="binding site" evidence="6">
    <location>
        <position position="54"/>
    </location>
    <ligand>
        <name>Mg(2+)</name>
        <dbReference type="ChEBI" id="CHEBI:18420"/>
    </ligand>
</feature>
<dbReference type="GO" id="GO:0005737">
    <property type="term" value="C:cytoplasm"/>
    <property type="evidence" value="ECO:0000318"/>
    <property type="project" value="GO_Central"/>
</dbReference>
<dbReference type="PRINTS" id="PR00318">
    <property type="entry name" value="GPROTEINA"/>
</dbReference>
<dbReference type="GO" id="GO:0046872">
    <property type="term" value="F:metal ion binding"/>
    <property type="evidence" value="ECO:0007669"/>
    <property type="project" value="UniProtKB-KW"/>
</dbReference>
<dbReference type="InterPro" id="IPR001019">
    <property type="entry name" value="Gprotein_alpha_su"/>
</dbReference>
<reference evidence="7 8" key="1">
    <citation type="journal article" date="2007" name="Science">
        <title>Sea anemone genome reveals ancestral eumetazoan gene repertoire and genomic organization.</title>
        <authorList>
            <person name="Putnam N.H."/>
            <person name="Srivastava M."/>
            <person name="Hellsten U."/>
            <person name="Dirks B."/>
            <person name="Chapman J."/>
            <person name="Salamov A."/>
            <person name="Terry A."/>
            <person name="Shapiro H."/>
            <person name="Lindquist E."/>
            <person name="Kapitonov V.V."/>
            <person name="Jurka J."/>
            <person name="Genikhovich G."/>
            <person name="Grigoriev I.V."/>
            <person name="Lucas S.M."/>
            <person name="Steele R.E."/>
            <person name="Finnerty J.R."/>
            <person name="Technau U."/>
            <person name="Martindale M.Q."/>
            <person name="Rokhsar D.S."/>
        </authorList>
    </citation>
    <scope>NUCLEOTIDE SEQUENCE [LARGE SCALE GENOMIC DNA]</scope>
    <source>
        <strain evidence="8">CH2 X CH6</strain>
    </source>
</reference>
<dbReference type="SUPFAM" id="SSF52540">
    <property type="entry name" value="P-loop containing nucleoside triphosphate hydrolases"/>
    <property type="match status" value="1"/>
</dbReference>
<keyword evidence="8" id="KW-1185">Reference proteome</keyword>
<evidence type="ECO:0000256" key="5">
    <source>
        <dbReference type="PIRSR" id="PIRSR601019-1"/>
    </source>
</evidence>
<dbReference type="GO" id="GO:0031683">
    <property type="term" value="F:G-protein beta/gamma-subunit complex binding"/>
    <property type="evidence" value="ECO:0000318"/>
    <property type="project" value="GO_Central"/>
</dbReference>
<evidence type="ECO:0000256" key="4">
    <source>
        <dbReference type="ARBA" id="ARBA00023224"/>
    </source>
</evidence>
<dbReference type="Pfam" id="PF00503">
    <property type="entry name" value="G-alpha"/>
    <property type="match status" value="2"/>
</dbReference>
<accession>A7RLH8</accession>
<dbReference type="GO" id="GO:0005525">
    <property type="term" value="F:GTP binding"/>
    <property type="evidence" value="ECO:0007669"/>
    <property type="project" value="UniProtKB-KW"/>
</dbReference>
<dbReference type="eggNOG" id="KOG0082">
    <property type="taxonomic scope" value="Eukaryota"/>
</dbReference>
<keyword evidence="4" id="KW-0807">Transducer</keyword>
<dbReference type="EMBL" id="DS469518">
    <property type="protein sequence ID" value="EDO47693.1"/>
    <property type="molecule type" value="Genomic_DNA"/>
</dbReference>
<feature type="binding site" evidence="5">
    <location>
        <begin position="233"/>
        <end position="236"/>
    </location>
    <ligand>
        <name>GTP</name>
        <dbReference type="ChEBI" id="CHEBI:37565"/>
    </ligand>
</feature>
<keyword evidence="3 5" id="KW-0342">GTP-binding</keyword>
<protein>
    <submittedName>
        <fullName evidence="7">Uncharacterized protein</fullName>
    </submittedName>
</protein>
<dbReference type="AlphaFoldDB" id="A7RLH8"/>
<keyword evidence="2 5" id="KW-0547">Nucleotide-binding</keyword>
<organism evidence="7 8">
    <name type="scientific">Nematostella vectensis</name>
    <name type="common">Starlet sea anemone</name>
    <dbReference type="NCBI Taxonomy" id="45351"/>
    <lineage>
        <taxon>Eukaryota</taxon>
        <taxon>Metazoa</taxon>
        <taxon>Cnidaria</taxon>
        <taxon>Anthozoa</taxon>
        <taxon>Hexacorallia</taxon>
        <taxon>Actiniaria</taxon>
        <taxon>Edwardsiidae</taxon>
        <taxon>Nematostella</taxon>
    </lineage>
</organism>
<dbReference type="GO" id="GO:0001664">
    <property type="term" value="F:G protein-coupled receptor binding"/>
    <property type="evidence" value="ECO:0000318"/>
    <property type="project" value="GO_Central"/>
</dbReference>
<dbReference type="STRING" id="45351.A7RLH8"/>
<proteinExistence type="predicted"/>
<evidence type="ECO:0000256" key="1">
    <source>
        <dbReference type="ARBA" id="ARBA00022723"/>
    </source>
</evidence>
<dbReference type="PhylomeDB" id="A7RLH8"/>
<dbReference type="FunFam" id="3.40.50.300:FF:000720">
    <property type="entry name" value="Guanine nucleotide-binding protein G(k) subunit alpha"/>
    <property type="match status" value="1"/>
</dbReference>
<dbReference type="Gene3D" id="1.10.400.10">
    <property type="entry name" value="GI Alpha 1, domain 2-like"/>
    <property type="match status" value="2"/>
</dbReference>
<evidence type="ECO:0000313" key="7">
    <source>
        <dbReference type="EMBL" id="EDO47693.1"/>
    </source>
</evidence>
<feature type="binding site" evidence="5">
    <location>
        <position position="288"/>
    </location>
    <ligand>
        <name>GTP</name>
        <dbReference type="ChEBI" id="CHEBI:37565"/>
    </ligand>
</feature>
<dbReference type="CDD" id="cd00066">
    <property type="entry name" value="G-alpha"/>
    <property type="match status" value="1"/>
</dbReference>
<keyword evidence="1 6" id="KW-0479">Metal-binding</keyword>
<feature type="binding site" evidence="5">
    <location>
        <begin position="139"/>
        <end position="145"/>
    </location>
    <ligand>
        <name>GTP</name>
        <dbReference type="ChEBI" id="CHEBI:37565"/>
    </ligand>
</feature>
<dbReference type="HOGENOM" id="CLU_014184_6_0_1"/>
<evidence type="ECO:0000256" key="3">
    <source>
        <dbReference type="ARBA" id="ARBA00023134"/>
    </source>
</evidence>
<gene>
    <name evidence="7" type="ORF">NEMVEDRAFT_v1g234158</name>
</gene>
<sequence>MAELLRSESNLKPSELKAAFKRSQHIDALLDQERERKSQEIQLLTLGSGNSGKSTFIKQLKIVYDDGFNEKERLEYRPQVYRLLAGNIAKITRAVEQLGLHFNSHDVKVGAGSATESNFFTDIKRVSGEDYVPTQSDILLVRNRTQGVIERSILVNNYNYRVIDVGGQKNQRKKWIHFFDGVTAVVFFASLSSYDEQLEEEEDTNAMLDSLDLFEEITHCEFLANTQFILFLNKLDLFNKKLSKSDLSNCFPEFKGGTDPGKALEYVKEQFMSRKPADKHIYVHVTCATETDPMKPVLEDVFEILVGINLKRIASL</sequence>
<dbReference type="SMART" id="SM00275">
    <property type="entry name" value="G_alpha"/>
    <property type="match status" value="1"/>
</dbReference>
<keyword evidence="6" id="KW-0460">Magnesium</keyword>
<evidence type="ECO:0000256" key="2">
    <source>
        <dbReference type="ARBA" id="ARBA00022741"/>
    </source>
</evidence>
<evidence type="ECO:0000256" key="6">
    <source>
        <dbReference type="PIRSR" id="PIRSR601019-2"/>
    </source>
</evidence>
<dbReference type="OMA" id="WIHFFDE"/>
<dbReference type="GO" id="GO:0005834">
    <property type="term" value="C:heterotrimeric G-protein complex"/>
    <property type="evidence" value="ECO:0000318"/>
    <property type="project" value="GO_Central"/>
</dbReference>
<dbReference type="SUPFAM" id="SSF47895">
    <property type="entry name" value="Transducin (alpha subunit), insertion domain"/>
    <property type="match status" value="1"/>
</dbReference>
<feature type="binding site" evidence="5">
    <location>
        <begin position="164"/>
        <end position="168"/>
    </location>
    <ligand>
        <name>GTP</name>
        <dbReference type="ChEBI" id="CHEBI:37565"/>
    </ligand>
</feature>
<dbReference type="Gene3D" id="3.40.50.300">
    <property type="entry name" value="P-loop containing nucleotide triphosphate hydrolases"/>
    <property type="match status" value="2"/>
</dbReference>
<dbReference type="GO" id="GO:0007188">
    <property type="term" value="P:adenylate cyclase-modulating G protein-coupled receptor signaling pathway"/>
    <property type="evidence" value="ECO:0000318"/>
    <property type="project" value="GO_Central"/>
</dbReference>
<name>A7RLH8_NEMVE</name>